<feature type="compositionally biased region" description="Basic and acidic residues" evidence="1">
    <location>
        <begin position="9"/>
        <end position="30"/>
    </location>
</feature>
<protein>
    <submittedName>
        <fullName evidence="2">Uncharacterized protein</fullName>
    </submittedName>
</protein>
<organism evidence="2">
    <name type="scientific">Siphoviridae sp. ctio73</name>
    <dbReference type="NCBI Taxonomy" id="2826435"/>
    <lineage>
        <taxon>Viruses</taxon>
        <taxon>Duplodnaviria</taxon>
        <taxon>Heunggongvirae</taxon>
        <taxon>Uroviricota</taxon>
        <taxon>Caudoviricetes</taxon>
    </lineage>
</organism>
<dbReference type="EMBL" id="BK015009">
    <property type="protein sequence ID" value="DAD86922.1"/>
    <property type="molecule type" value="Genomic_DNA"/>
</dbReference>
<accession>A0A8S5MY21</accession>
<proteinExistence type="predicted"/>
<sequence>MAFKKTMATKRDEHKGSLKRVRDPLKWDPHHKTRQGTHTNETHTTQIM</sequence>
<feature type="region of interest" description="Disordered" evidence="1">
    <location>
        <begin position="1"/>
        <end position="48"/>
    </location>
</feature>
<evidence type="ECO:0000313" key="2">
    <source>
        <dbReference type="EMBL" id="DAD86922.1"/>
    </source>
</evidence>
<evidence type="ECO:0000256" key="1">
    <source>
        <dbReference type="SAM" id="MobiDB-lite"/>
    </source>
</evidence>
<feature type="compositionally biased region" description="Polar residues" evidence="1">
    <location>
        <begin position="36"/>
        <end position="48"/>
    </location>
</feature>
<reference evidence="2" key="1">
    <citation type="journal article" date="2021" name="Proc. Natl. Acad. Sci. U.S.A.">
        <title>A Catalog of Tens of Thousands of Viruses from Human Metagenomes Reveals Hidden Associations with Chronic Diseases.</title>
        <authorList>
            <person name="Tisza M.J."/>
            <person name="Buck C.B."/>
        </authorList>
    </citation>
    <scope>NUCLEOTIDE SEQUENCE</scope>
    <source>
        <strain evidence="2">Ctio73</strain>
    </source>
</reference>
<name>A0A8S5MY21_9CAUD</name>